<dbReference type="SUPFAM" id="SSF56112">
    <property type="entry name" value="Protein kinase-like (PK-like)"/>
    <property type="match status" value="1"/>
</dbReference>
<name>A0A7D3XI64_9BACL</name>
<dbReference type="Proteomes" id="UP000503088">
    <property type="component" value="Chromosome"/>
</dbReference>
<keyword evidence="2" id="KW-0808">Transferase</keyword>
<evidence type="ECO:0000313" key="2">
    <source>
        <dbReference type="EMBL" id="QKG84264.1"/>
    </source>
</evidence>
<feature type="domain" description="Aminoglycoside phosphotransferase" evidence="1">
    <location>
        <begin position="103"/>
        <end position="262"/>
    </location>
</feature>
<protein>
    <submittedName>
        <fullName evidence="2">Phosphotransferase</fullName>
    </submittedName>
</protein>
<dbReference type="GO" id="GO:0016740">
    <property type="term" value="F:transferase activity"/>
    <property type="evidence" value="ECO:0007669"/>
    <property type="project" value="UniProtKB-KW"/>
</dbReference>
<dbReference type="EMBL" id="CP048104">
    <property type="protein sequence ID" value="QKG84264.1"/>
    <property type="molecule type" value="Genomic_DNA"/>
</dbReference>
<proteinExistence type="predicted"/>
<dbReference type="KEGG" id="kpul:GXN76_07105"/>
<gene>
    <name evidence="2" type="ORF">GXN76_07105</name>
</gene>
<organism evidence="2 3">
    <name type="scientific">Kroppenstedtia pulmonis</name>
    <dbReference type="NCBI Taxonomy" id="1380685"/>
    <lineage>
        <taxon>Bacteria</taxon>
        <taxon>Bacillati</taxon>
        <taxon>Bacillota</taxon>
        <taxon>Bacilli</taxon>
        <taxon>Bacillales</taxon>
        <taxon>Thermoactinomycetaceae</taxon>
        <taxon>Kroppenstedtia</taxon>
    </lineage>
</organism>
<evidence type="ECO:0000259" key="1">
    <source>
        <dbReference type="Pfam" id="PF01636"/>
    </source>
</evidence>
<dbReference type="Gene3D" id="3.90.1200.10">
    <property type="match status" value="1"/>
</dbReference>
<keyword evidence="3" id="KW-1185">Reference proteome</keyword>
<dbReference type="PANTHER" id="PTHR39179">
    <property type="entry name" value="SPORE COAT PROTEIN I"/>
    <property type="match status" value="1"/>
</dbReference>
<dbReference type="AlphaFoldDB" id="A0A7D3XI64"/>
<reference evidence="2 3" key="1">
    <citation type="submission" date="2020-01" db="EMBL/GenBank/DDBJ databases">
        <authorList>
            <person name="Gulvik C.A."/>
            <person name="Batra D.G."/>
        </authorList>
    </citation>
    <scope>NUCLEOTIDE SEQUENCE [LARGE SCALE GENOMIC DNA]</scope>
    <source>
        <strain evidence="2 3">W9323</strain>
    </source>
</reference>
<dbReference type="PANTHER" id="PTHR39179:SF3">
    <property type="entry name" value="COTS-RELATED PROTEIN"/>
    <property type="match status" value="1"/>
</dbReference>
<dbReference type="Pfam" id="PF01636">
    <property type="entry name" value="APH"/>
    <property type="match status" value="1"/>
</dbReference>
<sequence length="330" mass="39497">MDVRLDPRDVKKAIEFYYPLQVLQVKKIRAAYRVETCSGVFAFKNALKLKDLSSLKLAVLELHRQGFNRVPRLCPSHHTGWLIPYHRETYYMEEWLESVTEVSPKKMDWLEPAGQALAQFHQVLSSLSPKSFAGSRNAIGRWEMELPWHRQQVKRWIGYHQGHYKLLQVLHFIHDRLERAILEEKKARQLERSGSGRRSISFCHGSLHHENIMMDSWSQVWLIDYERMVWDRRVRDLAQLMQYHFEKHDWPIKDVSRFIQAYHKVSPLHEHEWHDLKARMLLPSRLLSSMYQVFEHKAWNEKRWKRLVTAVNQEQRKKSVLEEGLFPSLG</sequence>
<accession>A0A7D3XI64</accession>
<dbReference type="InterPro" id="IPR002575">
    <property type="entry name" value="Aminoglycoside_PTrfase"/>
</dbReference>
<dbReference type="InterPro" id="IPR047175">
    <property type="entry name" value="CotS-like"/>
</dbReference>
<dbReference type="InterPro" id="IPR011009">
    <property type="entry name" value="Kinase-like_dom_sf"/>
</dbReference>
<evidence type="ECO:0000313" key="3">
    <source>
        <dbReference type="Proteomes" id="UP000503088"/>
    </source>
</evidence>
<dbReference type="GO" id="GO:0042601">
    <property type="term" value="C:endospore-forming forespore"/>
    <property type="evidence" value="ECO:0007669"/>
    <property type="project" value="TreeGrafter"/>
</dbReference>
<dbReference type="RefSeq" id="WP_173221798.1">
    <property type="nucleotide sequence ID" value="NZ_CP048104.1"/>
</dbReference>
<dbReference type="Gene3D" id="3.30.200.20">
    <property type="entry name" value="Phosphorylase Kinase, domain 1"/>
    <property type="match status" value="1"/>
</dbReference>